<dbReference type="CDD" id="cd00075">
    <property type="entry name" value="HATPase"/>
    <property type="match status" value="1"/>
</dbReference>
<dbReference type="PROSITE" id="PS50885">
    <property type="entry name" value="HAMP"/>
    <property type="match status" value="1"/>
</dbReference>
<dbReference type="PRINTS" id="PR00344">
    <property type="entry name" value="BCTRLSENSOR"/>
</dbReference>
<dbReference type="InterPro" id="IPR003661">
    <property type="entry name" value="HisK_dim/P_dom"/>
</dbReference>
<keyword evidence="7 13" id="KW-0418">Kinase</keyword>
<evidence type="ECO:0000256" key="8">
    <source>
        <dbReference type="ARBA" id="ARBA00022989"/>
    </source>
</evidence>
<protein>
    <recommendedName>
        <fullName evidence="3">histidine kinase</fullName>
        <ecNumber evidence="3">2.7.13.3</ecNumber>
    </recommendedName>
</protein>
<evidence type="ECO:0000256" key="7">
    <source>
        <dbReference type="ARBA" id="ARBA00022777"/>
    </source>
</evidence>
<accession>A0A7W6MRV9</accession>
<dbReference type="InterPro" id="IPR050428">
    <property type="entry name" value="TCS_sensor_his_kinase"/>
</dbReference>
<name>A0A7W6MRV9_9HYPH</name>
<dbReference type="RefSeq" id="WP_252920331.1">
    <property type="nucleotide sequence ID" value="NZ_JAAAMM010000006.1"/>
</dbReference>
<feature type="domain" description="HAMP" evidence="12">
    <location>
        <begin position="22"/>
        <end position="76"/>
    </location>
</feature>
<feature type="domain" description="Histidine kinase" evidence="11">
    <location>
        <begin position="84"/>
        <end position="295"/>
    </location>
</feature>
<sequence length="305" mass="32276">MLSLILAVGLLAATAVGWRLTQTIAAPLRSVGAAARRVAGGDFSARAVSPASAFEEGDSLVADFNAMAERLEKAESELAFSNSSIAHELRTPLTILRGRLQGLLDGTFEPSPKLYTRLIAQVDDLAAIVEELRTLALSSAGKLELTLGPVDLAREAETVLASIEADLIMAGIGIERQLRPALTQADAAKIRQALLAILENCRRYAPGSTVRVETGVADDHVVLRCRDTGPGLSPEERERAFERFWRADESRARARGGSGLGLSVVLGIARAHGGEAVILDDVPGFAIELRLPRAGSAKGPMTVPS</sequence>
<dbReference type="Gene3D" id="6.10.340.10">
    <property type="match status" value="1"/>
</dbReference>
<comment type="subcellular location">
    <subcellularLocation>
        <location evidence="2">Membrane</location>
    </subcellularLocation>
</comment>
<evidence type="ECO:0000259" key="11">
    <source>
        <dbReference type="PROSITE" id="PS50109"/>
    </source>
</evidence>
<comment type="caution">
    <text evidence="13">The sequence shown here is derived from an EMBL/GenBank/DDBJ whole genome shotgun (WGS) entry which is preliminary data.</text>
</comment>
<dbReference type="PANTHER" id="PTHR45436:SF5">
    <property type="entry name" value="SENSOR HISTIDINE KINASE TRCS"/>
    <property type="match status" value="1"/>
</dbReference>
<keyword evidence="4" id="KW-0597">Phosphoprotein</keyword>
<dbReference type="Pfam" id="PF00672">
    <property type="entry name" value="HAMP"/>
    <property type="match status" value="1"/>
</dbReference>
<dbReference type="SMART" id="SM00304">
    <property type="entry name" value="HAMP"/>
    <property type="match status" value="1"/>
</dbReference>
<evidence type="ECO:0000256" key="6">
    <source>
        <dbReference type="ARBA" id="ARBA00022692"/>
    </source>
</evidence>
<dbReference type="Gene3D" id="3.30.565.10">
    <property type="entry name" value="Histidine kinase-like ATPase, C-terminal domain"/>
    <property type="match status" value="1"/>
</dbReference>
<reference evidence="13 14" key="1">
    <citation type="submission" date="2020-08" db="EMBL/GenBank/DDBJ databases">
        <title>Genomic Encyclopedia of Type Strains, Phase IV (KMG-IV): sequencing the most valuable type-strain genomes for metagenomic binning, comparative biology and taxonomic classification.</title>
        <authorList>
            <person name="Goeker M."/>
        </authorList>
    </citation>
    <scope>NUCLEOTIDE SEQUENCE [LARGE SCALE GENOMIC DNA]</scope>
    <source>
        <strain evidence="13 14">DSM 103570</strain>
    </source>
</reference>
<dbReference type="InterPro" id="IPR036890">
    <property type="entry name" value="HATPase_C_sf"/>
</dbReference>
<evidence type="ECO:0000256" key="1">
    <source>
        <dbReference type="ARBA" id="ARBA00000085"/>
    </source>
</evidence>
<dbReference type="SUPFAM" id="SSF55874">
    <property type="entry name" value="ATPase domain of HSP90 chaperone/DNA topoisomerase II/histidine kinase"/>
    <property type="match status" value="1"/>
</dbReference>
<evidence type="ECO:0000256" key="2">
    <source>
        <dbReference type="ARBA" id="ARBA00004370"/>
    </source>
</evidence>
<dbReference type="Pfam" id="PF02518">
    <property type="entry name" value="HATPase_c"/>
    <property type="match status" value="1"/>
</dbReference>
<keyword evidence="5 13" id="KW-0808">Transferase</keyword>
<keyword evidence="9" id="KW-0902">Two-component regulatory system</keyword>
<comment type="catalytic activity">
    <reaction evidence="1">
        <text>ATP + protein L-histidine = ADP + protein N-phospho-L-histidine.</text>
        <dbReference type="EC" id="2.7.13.3"/>
    </reaction>
</comment>
<evidence type="ECO:0000256" key="10">
    <source>
        <dbReference type="ARBA" id="ARBA00023136"/>
    </source>
</evidence>
<gene>
    <name evidence="13" type="ORF">GGR03_004487</name>
</gene>
<dbReference type="EMBL" id="JACIEM010000006">
    <property type="protein sequence ID" value="MBB4005388.1"/>
    <property type="molecule type" value="Genomic_DNA"/>
</dbReference>
<evidence type="ECO:0000256" key="5">
    <source>
        <dbReference type="ARBA" id="ARBA00022679"/>
    </source>
</evidence>
<evidence type="ECO:0000259" key="12">
    <source>
        <dbReference type="PROSITE" id="PS50885"/>
    </source>
</evidence>
<dbReference type="Proteomes" id="UP000588647">
    <property type="component" value="Unassembled WGS sequence"/>
</dbReference>
<dbReference type="InterPro" id="IPR004358">
    <property type="entry name" value="Sig_transdc_His_kin-like_C"/>
</dbReference>
<keyword evidence="8" id="KW-1133">Transmembrane helix</keyword>
<dbReference type="CDD" id="cd00082">
    <property type="entry name" value="HisKA"/>
    <property type="match status" value="1"/>
</dbReference>
<evidence type="ECO:0000313" key="13">
    <source>
        <dbReference type="EMBL" id="MBB4005388.1"/>
    </source>
</evidence>
<dbReference type="Pfam" id="PF00512">
    <property type="entry name" value="HisKA"/>
    <property type="match status" value="1"/>
</dbReference>
<dbReference type="Gene3D" id="1.10.287.130">
    <property type="match status" value="1"/>
</dbReference>
<dbReference type="EC" id="2.7.13.3" evidence="3"/>
<dbReference type="GO" id="GO:0005886">
    <property type="term" value="C:plasma membrane"/>
    <property type="evidence" value="ECO:0007669"/>
    <property type="project" value="TreeGrafter"/>
</dbReference>
<dbReference type="SUPFAM" id="SSF47384">
    <property type="entry name" value="Homodimeric domain of signal transducing histidine kinase"/>
    <property type="match status" value="1"/>
</dbReference>
<evidence type="ECO:0000256" key="4">
    <source>
        <dbReference type="ARBA" id="ARBA00022553"/>
    </source>
</evidence>
<organism evidence="13 14">
    <name type="scientific">Aurantimonas endophytica</name>
    <dbReference type="NCBI Taxonomy" id="1522175"/>
    <lineage>
        <taxon>Bacteria</taxon>
        <taxon>Pseudomonadati</taxon>
        <taxon>Pseudomonadota</taxon>
        <taxon>Alphaproteobacteria</taxon>
        <taxon>Hyphomicrobiales</taxon>
        <taxon>Aurantimonadaceae</taxon>
        <taxon>Aurantimonas</taxon>
    </lineage>
</organism>
<dbReference type="SMART" id="SM00388">
    <property type="entry name" value="HisKA"/>
    <property type="match status" value="1"/>
</dbReference>
<evidence type="ECO:0000256" key="9">
    <source>
        <dbReference type="ARBA" id="ARBA00023012"/>
    </source>
</evidence>
<dbReference type="PANTHER" id="PTHR45436">
    <property type="entry name" value="SENSOR HISTIDINE KINASE YKOH"/>
    <property type="match status" value="1"/>
</dbReference>
<dbReference type="SMART" id="SM00387">
    <property type="entry name" value="HATPase_c"/>
    <property type="match status" value="1"/>
</dbReference>
<keyword evidence="10" id="KW-0472">Membrane</keyword>
<keyword evidence="14" id="KW-1185">Reference proteome</keyword>
<evidence type="ECO:0000256" key="3">
    <source>
        <dbReference type="ARBA" id="ARBA00012438"/>
    </source>
</evidence>
<dbReference type="PROSITE" id="PS50109">
    <property type="entry name" value="HIS_KIN"/>
    <property type="match status" value="1"/>
</dbReference>
<dbReference type="GO" id="GO:0000155">
    <property type="term" value="F:phosphorelay sensor kinase activity"/>
    <property type="evidence" value="ECO:0007669"/>
    <property type="project" value="InterPro"/>
</dbReference>
<dbReference type="InterPro" id="IPR003660">
    <property type="entry name" value="HAMP_dom"/>
</dbReference>
<keyword evidence="6" id="KW-0812">Transmembrane</keyword>
<evidence type="ECO:0000313" key="14">
    <source>
        <dbReference type="Proteomes" id="UP000588647"/>
    </source>
</evidence>
<dbReference type="InterPro" id="IPR003594">
    <property type="entry name" value="HATPase_dom"/>
</dbReference>
<dbReference type="InterPro" id="IPR005467">
    <property type="entry name" value="His_kinase_dom"/>
</dbReference>
<dbReference type="InterPro" id="IPR036097">
    <property type="entry name" value="HisK_dim/P_sf"/>
</dbReference>
<dbReference type="AlphaFoldDB" id="A0A7W6MRV9"/>
<proteinExistence type="predicted"/>
<dbReference type="CDD" id="cd06225">
    <property type="entry name" value="HAMP"/>
    <property type="match status" value="1"/>
</dbReference>